<keyword evidence="2" id="KW-1185">Reference proteome</keyword>
<sequence length="252" mass="29567">MLEGLAQEWQEKQREKTKELWRRRKAEEAEEERKVEEFREIASRFRGYPEKEIKDAKHLISNFIKAGEDVEKIIVEAADNGELTDLVLLVIWNRLDLARRDDERHVIQALGLLYRRVEAEMWKRRSSPAMQLLNELLNLHDGSNDDEWLRQCRICMLNVFLREDPFTILAPLEVGISKGPIDLPPEEDDTLLRIDFIRETDELLKELKGKVKNDAVMGLDPQSIAITLKLQEKDRTLQQVKALRDMAISLKW</sequence>
<proteinExistence type="predicted"/>
<dbReference type="GO" id="GO:0009965">
    <property type="term" value="P:leaf morphogenesis"/>
    <property type="evidence" value="ECO:0007669"/>
    <property type="project" value="TreeGrafter"/>
</dbReference>
<dbReference type="AlphaFoldDB" id="A0AA38FD21"/>
<dbReference type="GO" id="GO:0009509">
    <property type="term" value="C:chromoplast"/>
    <property type="evidence" value="ECO:0007669"/>
    <property type="project" value="TreeGrafter"/>
</dbReference>
<evidence type="ECO:0000313" key="2">
    <source>
        <dbReference type="Proteomes" id="UP000824469"/>
    </source>
</evidence>
<dbReference type="PANTHER" id="PTHR37219:SF1">
    <property type="entry name" value="PROTEIN PALE CRESS, CHLOROPLASTIC"/>
    <property type="match status" value="1"/>
</dbReference>
<name>A0AA38FD21_TAXCH</name>
<dbReference type="OMA" id="NMHDGFN"/>
<comment type="caution">
    <text evidence="1">The sequence shown here is derived from an EMBL/GenBank/DDBJ whole genome shotgun (WGS) entry which is preliminary data.</text>
</comment>
<accession>A0AA38FD21</accession>
<dbReference type="GO" id="GO:0009501">
    <property type="term" value="C:amyloplast"/>
    <property type="evidence" value="ECO:0007669"/>
    <property type="project" value="TreeGrafter"/>
</dbReference>
<dbReference type="GO" id="GO:0010239">
    <property type="term" value="P:chloroplast mRNA processing"/>
    <property type="evidence" value="ECO:0007669"/>
    <property type="project" value="InterPro"/>
</dbReference>
<protein>
    <submittedName>
        <fullName evidence="1">Uncharacterized protein</fullName>
    </submittedName>
</protein>
<dbReference type="Proteomes" id="UP000824469">
    <property type="component" value="Unassembled WGS sequence"/>
</dbReference>
<dbReference type="GO" id="GO:0009658">
    <property type="term" value="P:chloroplast organization"/>
    <property type="evidence" value="ECO:0007669"/>
    <property type="project" value="InterPro"/>
</dbReference>
<dbReference type="EMBL" id="JAHRHJ020000009">
    <property type="protein sequence ID" value="KAH9301569.1"/>
    <property type="molecule type" value="Genomic_DNA"/>
</dbReference>
<dbReference type="GO" id="GO:0009537">
    <property type="term" value="C:proplastid"/>
    <property type="evidence" value="ECO:0007669"/>
    <property type="project" value="TreeGrafter"/>
</dbReference>
<evidence type="ECO:0000313" key="1">
    <source>
        <dbReference type="EMBL" id="KAH9301569.1"/>
    </source>
</evidence>
<dbReference type="InterPro" id="IPR034563">
    <property type="entry name" value="PALE_CRESS"/>
</dbReference>
<gene>
    <name evidence="1" type="ORF">KI387_013152</name>
</gene>
<dbReference type="GO" id="GO:0071482">
    <property type="term" value="P:cellular response to light stimulus"/>
    <property type="evidence" value="ECO:0007669"/>
    <property type="project" value="TreeGrafter"/>
</dbReference>
<dbReference type="PANTHER" id="PTHR37219">
    <property type="entry name" value="PROTEIN PALE CRESS, CHLOROPLASTIC"/>
    <property type="match status" value="1"/>
</dbReference>
<dbReference type="GO" id="GO:0009507">
    <property type="term" value="C:chloroplast"/>
    <property type="evidence" value="ECO:0007669"/>
    <property type="project" value="TreeGrafter"/>
</dbReference>
<dbReference type="GO" id="GO:0009513">
    <property type="term" value="C:etioplast"/>
    <property type="evidence" value="ECO:0007669"/>
    <property type="project" value="TreeGrafter"/>
</dbReference>
<organism evidence="1 2">
    <name type="scientific">Taxus chinensis</name>
    <name type="common">Chinese yew</name>
    <name type="synonym">Taxus wallichiana var. chinensis</name>
    <dbReference type="NCBI Taxonomy" id="29808"/>
    <lineage>
        <taxon>Eukaryota</taxon>
        <taxon>Viridiplantae</taxon>
        <taxon>Streptophyta</taxon>
        <taxon>Embryophyta</taxon>
        <taxon>Tracheophyta</taxon>
        <taxon>Spermatophyta</taxon>
        <taxon>Pinopsida</taxon>
        <taxon>Pinidae</taxon>
        <taxon>Conifers II</taxon>
        <taxon>Cupressales</taxon>
        <taxon>Taxaceae</taxon>
        <taxon>Taxus</taxon>
    </lineage>
</organism>
<reference evidence="1 2" key="1">
    <citation type="journal article" date="2021" name="Nat. Plants">
        <title>The Taxus genome provides insights into paclitaxel biosynthesis.</title>
        <authorList>
            <person name="Xiong X."/>
            <person name="Gou J."/>
            <person name="Liao Q."/>
            <person name="Li Y."/>
            <person name="Zhou Q."/>
            <person name="Bi G."/>
            <person name="Li C."/>
            <person name="Du R."/>
            <person name="Wang X."/>
            <person name="Sun T."/>
            <person name="Guo L."/>
            <person name="Liang H."/>
            <person name="Lu P."/>
            <person name="Wu Y."/>
            <person name="Zhang Z."/>
            <person name="Ro D.K."/>
            <person name="Shang Y."/>
            <person name="Huang S."/>
            <person name="Yan J."/>
        </authorList>
    </citation>
    <scope>NUCLEOTIDE SEQUENCE [LARGE SCALE GENOMIC DNA]</scope>
    <source>
        <strain evidence="1">Ta-2019</strain>
    </source>
</reference>